<evidence type="ECO:0000313" key="4">
    <source>
        <dbReference type="EMBL" id="KFM76842.1"/>
    </source>
</evidence>
<gene>
    <name evidence="4" type="ORF">X975_19819</name>
</gene>
<dbReference type="InterPro" id="IPR009003">
    <property type="entry name" value="Peptidase_S1_PA"/>
</dbReference>
<comment type="similarity">
    <text evidence="2">Belongs to the peptidase S1 family. CLIP subfamily.</text>
</comment>
<dbReference type="GO" id="GO:0006508">
    <property type="term" value="P:proteolysis"/>
    <property type="evidence" value="ECO:0007669"/>
    <property type="project" value="InterPro"/>
</dbReference>
<sequence>MVAITMRDRQNGQSPWCTGFLIDRTHVLSAAHCFDRNQPNLYSTRIGHVNISEGETYDVDRILVHEGYRPGFY</sequence>
<dbReference type="InterPro" id="IPR001254">
    <property type="entry name" value="Trypsin_dom"/>
</dbReference>
<dbReference type="Proteomes" id="UP000054359">
    <property type="component" value="Unassembled WGS sequence"/>
</dbReference>
<dbReference type="Pfam" id="PF00089">
    <property type="entry name" value="Trypsin"/>
    <property type="match status" value="1"/>
</dbReference>
<evidence type="ECO:0000256" key="1">
    <source>
        <dbReference type="ARBA" id="ARBA00023157"/>
    </source>
</evidence>
<organism evidence="4 5">
    <name type="scientific">Stegodyphus mimosarum</name>
    <name type="common">African social velvet spider</name>
    <dbReference type="NCBI Taxonomy" id="407821"/>
    <lineage>
        <taxon>Eukaryota</taxon>
        <taxon>Metazoa</taxon>
        <taxon>Ecdysozoa</taxon>
        <taxon>Arthropoda</taxon>
        <taxon>Chelicerata</taxon>
        <taxon>Arachnida</taxon>
        <taxon>Araneae</taxon>
        <taxon>Araneomorphae</taxon>
        <taxon>Entelegynae</taxon>
        <taxon>Eresoidea</taxon>
        <taxon>Eresidae</taxon>
        <taxon>Stegodyphus</taxon>
    </lineage>
</organism>
<dbReference type="EMBL" id="KK119822">
    <property type="protein sequence ID" value="KFM76842.1"/>
    <property type="molecule type" value="Genomic_DNA"/>
</dbReference>
<reference evidence="4 5" key="1">
    <citation type="submission" date="2013-11" db="EMBL/GenBank/DDBJ databases">
        <title>Genome sequencing of Stegodyphus mimosarum.</title>
        <authorList>
            <person name="Bechsgaard J."/>
        </authorList>
    </citation>
    <scope>NUCLEOTIDE SEQUENCE [LARGE SCALE GENOMIC DNA]</scope>
</reference>
<evidence type="ECO:0000259" key="3">
    <source>
        <dbReference type="Pfam" id="PF00089"/>
    </source>
</evidence>
<dbReference type="InterPro" id="IPR043504">
    <property type="entry name" value="Peptidase_S1_PA_chymotrypsin"/>
</dbReference>
<name>A0A087UHK3_STEMI</name>
<dbReference type="InterPro" id="IPR018114">
    <property type="entry name" value="TRYPSIN_HIS"/>
</dbReference>
<accession>A0A087UHK3</accession>
<dbReference type="PANTHER" id="PTHR24256">
    <property type="entry name" value="TRYPTASE-RELATED"/>
    <property type="match status" value="1"/>
</dbReference>
<proteinExistence type="inferred from homology"/>
<dbReference type="Gene3D" id="2.40.10.10">
    <property type="entry name" value="Trypsin-like serine proteases"/>
    <property type="match status" value="1"/>
</dbReference>
<dbReference type="GO" id="GO:0004252">
    <property type="term" value="F:serine-type endopeptidase activity"/>
    <property type="evidence" value="ECO:0007669"/>
    <property type="project" value="InterPro"/>
</dbReference>
<evidence type="ECO:0000313" key="5">
    <source>
        <dbReference type="Proteomes" id="UP000054359"/>
    </source>
</evidence>
<keyword evidence="1" id="KW-1015">Disulfide bond</keyword>
<feature type="non-terminal residue" evidence="4">
    <location>
        <position position="73"/>
    </location>
</feature>
<dbReference type="SUPFAM" id="SSF50494">
    <property type="entry name" value="Trypsin-like serine proteases"/>
    <property type="match status" value="1"/>
</dbReference>
<dbReference type="PROSITE" id="PS00134">
    <property type="entry name" value="TRYPSIN_HIS"/>
    <property type="match status" value="1"/>
</dbReference>
<dbReference type="InterPro" id="IPR051487">
    <property type="entry name" value="Ser/Thr_Proteases_Immune/Dev"/>
</dbReference>
<protein>
    <recommendedName>
        <fullName evidence="3">Peptidase S1 domain-containing protein</fullName>
    </recommendedName>
</protein>
<dbReference type="AlphaFoldDB" id="A0A087UHK3"/>
<feature type="domain" description="Peptidase S1" evidence="3">
    <location>
        <begin position="8"/>
        <end position="70"/>
    </location>
</feature>
<dbReference type="OrthoDB" id="6422349at2759"/>
<keyword evidence="5" id="KW-1185">Reference proteome</keyword>
<evidence type="ECO:0000256" key="2">
    <source>
        <dbReference type="ARBA" id="ARBA00024195"/>
    </source>
</evidence>